<organism evidence="2">
    <name type="scientific">marine sediment metagenome</name>
    <dbReference type="NCBI Taxonomy" id="412755"/>
    <lineage>
        <taxon>unclassified sequences</taxon>
        <taxon>metagenomes</taxon>
        <taxon>ecological metagenomes</taxon>
    </lineage>
</organism>
<dbReference type="EMBL" id="BART01035826">
    <property type="protein sequence ID" value="GAH05781.1"/>
    <property type="molecule type" value="Genomic_DNA"/>
</dbReference>
<keyword evidence="1" id="KW-0812">Transmembrane</keyword>
<protein>
    <submittedName>
        <fullName evidence="2">Uncharacterized protein</fullName>
    </submittedName>
</protein>
<proteinExistence type="predicted"/>
<feature type="transmembrane region" description="Helical" evidence="1">
    <location>
        <begin position="58"/>
        <end position="77"/>
    </location>
</feature>
<evidence type="ECO:0000313" key="2">
    <source>
        <dbReference type="EMBL" id="GAH05781.1"/>
    </source>
</evidence>
<evidence type="ECO:0000256" key="1">
    <source>
        <dbReference type="SAM" id="Phobius"/>
    </source>
</evidence>
<dbReference type="AlphaFoldDB" id="X1CC22"/>
<feature type="transmembrane region" description="Helical" evidence="1">
    <location>
        <begin position="6"/>
        <end position="22"/>
    </location>
</feature>
<feature type="non-terminal residue" evidence="2">
    <location>
        <position position="1"/>
    </location>
</feature>
<sequence>ILLPLMVLVIPFLFVYLALKTFGVLRRSYALNAIGFFIYFSGRAAQGLLGGFPHVRAILPPLLILLSLLIIVIGNNYEQLR</sequence>
<name>X1CC22_9ZZZZ</name>
<feature type="transmembrane region" description="Helical" evidence="1">
    <location>
        <begin position="29"/>
        <end position="52"/>
    </location>
</feature>
<accession>X1CC22</accession>
<gene>
    <name evidence="2" type="ORF">S01H4_60669</name>
</gene>
<reference evidence="2" key="1">
    <citation type="journal article" date="2014" name="Front. Microbiol.">
        <title>High frequency of phylogenetically diverse reductive dehalogenase-homologous genes in deep subseafloor sedimentary metagenomes.</title>
        <authorList>
            <person name="Kawai M."/>
            <person name="Futagami T."/>
            <person name="Toyoda A."/>
            <person name="Takaki Y."/>
            <person name="Nishi S."/>
            <person name="Hori S."/>
            <person name="Arai W."/>
            <person name="Tsubouchi T."/>
            <person name="Morono Y."/>
            <person name="Uchiyama I."/>
            <person name="Ito T."/>
            <person name="Fujiyama A."/>
            <person name="Inagaki F."/>
            <person name="Takami H."/>
        </authorList>
    </citation>
    <scope>NUCLEOTIDE SEQUENCE</scope>
    <source>
        <strain evidence="2">Expedition CK06-06</strain>
    </source>
</reference>
<comment type="caution">
    <text evidence="2">The sequence shown here is derived from an EMBL/GenBank/DDBJ whole genome shotgun (WGS) entry which is preliminary data.</text>
</comment>
<keyword evidence="1" id="KW-0472">Membrane</keyword>
<keyword evidence="1" id="KW-1133">Transmembrane helix</keyword>